<dbReference type="Proteomes" id="UP000799640">
    <property type="component" value="Unassembled WGS sequence"/>
</dbReference>
<reference evidence="1" key="1">
    <citation type="journal article" date="2020" name="Stud. Mycol.">
        <title>101 Dothideomycetes genomes: a test case for predicting lifestyles and emergence of pathogens.</title>
        <authorList>
            <person name="Haridas S."/>
            <person name="Albert R."/>
            <person name="Binder M."/>
            <person name="Bloem J."/>
            <person name="Labutti K."/>
            <person name="Salamov A."/>
            <person name="Andreopoulos B."/>
            <person name="Baker S."/>
            <person name="Barry K."/>
            <person name="Bills G."/>
            <person name="Bluhm B."/>
            <person name="Cannon C."/>
            <person name="Castanera R."/>
            <person name="Culley D."/>
            <person name="Daum C."/>
            <person name="Ezra D."/>
            <person name="Gonzalez J."/>
            <person name="Henrissat B."/>
            <person name="Kuo A."/>
            <person name="Liang C."/>
            <person name="Lipzen A."/>
            <person name="Lutzoni F."/>
            <person name="Magnuson J."/>
            <person name="Mondo S."/>
            <person name="Nolan M."/>
            <person name="Ohm R."/>
            <person name="Pangilinan J."/>
            <person name="Park H.-J."/>
            <person name="Ramirez L."/>
            <person name="Alfaro M."/>
            <person name="Sun H."/>
            <person name="Tritt A."/>
            <person name="Yoshinaga Y."/>
            <person name="Zwiers L.-H."/>
            <person name="Turgeon B."/>
            <person name="Goodwin S."/>
            <person name="Spatafora J."/>
            <person name="Crous P."/>
            <person name="Grigoriev I."/>
        </authorList>
    </citation>
    <scope>NUCLEOTIDE SEQUENCE</scope>
    <source>
        <strain evidence="1">CBS 262.69</strain>
    </source>
</reference>
<accession>A0A6G1I0R3</accession>
<protein>
    <submittedName>
        <fullName evidence="1">Uncharacterized protein</fullName>
    </submittedName>
</protein>
<proteinExistence type="predicted"/>
<gene>
    <name evidence="1" type="ORF">EJ06DRAFT_366388</name>
</gene>
<evidence type="ECO:0000313" key="2">
    <source>
        <dbReference type="Proteomes" id="UP000799640"/>
    </source>
</evidence>
<evidence type="ECO:0000313" key="1">
    <source>
        <dbReference type="EMBL" id="KAF2401888.1"/>
    </source>
</evidence>
<dbReference type="EMBL" id="ML996692">
    <property type="protein sequence ID" value="KAF2401888.1"/>
    <property type="molecule type" value="Genomic_DNA"/>
</dbReference>
<dbReference type="AlphaFoldDB" id="A0A6G1I0R3"/>
<keyword evidence="2" id="KW-1185">Reference proteome</keyword>
<name>A0A6G1I0R3_9PEZI</name>
<organism evidence="1 2">
    <name type="scientific">Trichodelitschia bisporula</name>
    <dbReference type="NCBI Taxonomy" id="703511"/>
    <lineage>
        <taxon>Eukaryota</taxon>
        <taxon>Fungi</taxon>
        <taxon>Dikarya</taxon>
        <taxon>Ascomycota</taxon>
        <taxon>Pezizomycotina</taxon>
        <taxon>Dothideomycetes</taxon>
        <taxon>Dothideomycetes incertae sedis</taxon>
        <taxon>Phaeotrichales</taxon>
        <taxon>Phaeotrichaceae</taxon>
        <taxon>Trichodelitschia</taxon>
    </lineage>
</organism>
<sequence length="215" mass="23311">MSRLSSWWIPVGGAVSYLLDGPGNSSIQSKDGQLRPNPTLPCPPFSLRSCASRVRRARSRLHASSALDICKCRYGRQRFQHLVGQLATSGRLSPAPCSPIGKASLASTMIPHPAAVEPAEPTPRSVAPAITPEKLLRGTVPDSHPRHLHLAQPLSLARPNMKRIPACSSLSYLKWSFNIYYPCPPTPQSSLGPTHPVPILHYRRTRGLGASGRPP</sequence>